<keyword evidence="2" id="KW-0472">Membrane</keyword>
<proteinExistence type="predicted"/>
<evidence type="ECO:0000256" key="2">
    <source>
        <dbReference type="SAM" id="Phobius"/>
    </source>
</evidence>
<evidence type="ECO:0008006" key="5">
    <source>
        <dbReference type="Google" id="ProtNLM"/>
    </source>
</evidence>
<feature type="transmembrane region" description="Helical" evidence="2">
    <location>
        <begin position="29"/>
        <end position="49"/>
    </location>
</feature>
<dbReference type="PANTHER" id="PTHR32309:SF13">
    <property type="entry name" value="FERRIC ENTEROBACTIN TRANSPORT PROTEIN FEPE"/>
    <property type="match status" value="1"/>
</dbReference>
<dbReference type="EMBL" id="CP113517">
    <property type="protein sequence ID" value="WAR42967.1"/>
    <property type="molecule type" value="Genomic_DNA"/>
</dbReference>
<name>A0ABY7GCF9_9GAMM</name>
<gene>
    <name evidence="3" type="ORF">NM686_011185</name>
</gene>
<dbReference type="InterPro" id="IPR050445">
    <property type="entry name" value="Bact_polysacc_biosynth/exp"/>
</dbReference>
<evidence type="ECO:0000313" key="3">
    <source>
        <dbReference type="EMBL" id="WAR42967.1"/>
    </source>
</evidence>
<accession>A0ABY7GCF9</accession>
<protein>
    <recommendedName>
        <fullName evidence="5">Integrase</fullName>
    </recommendedName>
</protein>
<reference evidence="3" key="1">
    <citation type="submission" date="2022-11" db="EMBL/GenBank/DDBJ databases">
        <title>Methylomonas rapida sp. nov., Carotenoid-Producing Obligate Methanotrophs with High Growth Characteristics and Biotechnological Potential.</title>
        <authorList>
            <person name="Tikhonova E.N."/>
            <person name="Suleimanov R.Z."/>
            <person name="Miroshnikov K."/>
            <person name="Oshkin I.Y."/>
            <person name="Belova S.E."/>
            <person name="Danilova O.V."/>
            <person name="Ashikhmin A."/>
            <person name="Konopkin A."/>
            <person name="But S.Y."/>
            <person name="Khmelenina V.N."/>
            <person name="Kuznetsov N."/>
            <person name="Pimenov N.V."/>
            <person name="Dedysh S.N."/>
        </authorList>
    </citation>
    <scope>NUCLEOTIDE SEQUENCE</scope>
    <source>
        <strain evidence="3">MP1</strain>
    </source>
</reference>
<keyword evidence="4" id="KW-1185">Reference proteome</keyword>
<organism evidence="3 4">
    <name type="scientific">Methylomonas rapida</name>
    <dbReference type="NCBI Taxonomy" id="2963939"/>
    <lineage>
        <taxon>Bacteria</taxon>
        <taxon>Pseudomonadati</taxon>
        <taxon>Pseudomonadota</taxon>
        <taxon>Gammaproteobacteria</taxon>
        <taxon>Methylococcales</taxon>
        <taxon>Methylococcaceae</taxon>
        <taxon>Methylomonas</taxon>
    </lineage>
</organism>
<keyword evidence="2" id="KW-0812">Transmembrane</keyword>
<dbReference type="InterPro" id="IPR011010">
    <property type="entry name" value="DNA_brk_join_enz"/>
</dbReference>
<evidence type="ECO:0000256" key="1">
    <source>
        <dbReference type="SAM" id="Coils"/>
    </source>
</evidence>
<dbReference type="SUPFAM" id="SSF56349">
    <property type="entry name" value="DNA breaking-rejoining enzymes"/>
    <property type="match status" value="1"/>
</dbReference>
<keyword evidence="2" id="KW-1133">Transmembrane helix</keyword>
<dbReference type="RefSeq" id="WP_255187949.1">
    <property type="nucleotide sequence ID" value="NZ_CP113517.1"/>
</dbReference>
<keyword evidence="1" id="KW-0175">Coiled coil</keyword>
<feature type="coiled-coil region" evidence="1">
    <location>
        <begin position="162"/>
        <end position="372"/>
    </location>
</feature>
<evidence type="ECO:0000313" key="4">
    <source>
        <dbReference type="Proteomes" id="UP001162780"/>
    </source>
</evidence>
<dbReference type="Proteomes" id="UP001162780">
    <property type="component" value="Chromosome"/>
</dbReference>
<dbReference type="PANTHER" id="PTHR32309">
    <property type="entry name" value="TYROSINE-PROTEIN KINASE"/>
    <property type="match status" value="1"/>
</dbReference>
<sequence>MEYQAHEFQNAADRFAGHDRRTSVRLRRWLVFSLIFIPCLLASQIYIFMQPAIYQSVATVLTMAATDIDQTSPAADVQHVNIQKQILLGAMILEKTAERLQQLRLNSKTWSADELRSLFAVIPQPETNLVQLQAEGPEPQILQLAINAWIDSYLKVRAGFIAENTEKVVAELNEQLQRIDRQVVEKRNEIDQFRLQNNILSTESADNQAHARLQGLNASLNKAMEEEVKAKAKFDAVLAAISRNETVVPDTDSQSMAVLVQQAEKLRDQLAAIEGQYTHDYIELNPSLRRVREQLMEIEAKIAEKATVGKSFARQQAENDYAAARQAVIAIKQQMEAHKKLAADYTKQFAEHQALQQELLKLETLQQDTKQRLVDIDVKQRQKYPQVDVVDWATLPDKPISPNYLQQSLLAFVVSLGLALSAVIIIDYLNREPLPMPAPAPMNLGGIHLHHQAQPMLDLTPPQSRVAYEPAKALPVANISRALTHEEVLALYLAADPHIKLIIGLLLNGLSLSEIVSLQPDNLDTQNALILIPGRRNLMMTRQVAQLLAQEGPVNTWPTLEDIETLLCCAAIDSGLRNPEQINAETLRYAYMLFLVEQGIKLTDLTKIVGSLSSGLLLELGRSSPEQSGQPLEKIDLNYFG</sequence>